<evidence type="ECO:0000256" key="3">
    <source>
        <dbReference type="ARBA" id="ARBA00009347"/>
    </source>
</evidence>
<dbReference type="InterPro" id="IPR004046">
    <property type="entry name" value="GST_C"/>
</dbReference>
<keyword evidence="15" id="KW-0245">EGF-like domain</keyword>
<feature type="disulfide bond" evidence="15">
    <location>
        <begin position="957"/>
        <end position="966"/>
    </location>
</feature>
<comment type="similarity">
    <text evidence="3">Belongs to the acyl-CoA dehydrogenase family.</text>
</comment>
<dbReference type="Gene3D" id="1.20.140.10">
    <property type="entry name" value="Butyryl-CoA Dehydrogenase, subunit A, domain 3"/>
    <property type="match status" value="1"/>
</dbReference>
<comment type="catalytic activity">
    <reaction evidence="12">
        <text>pentanoyl-CoA + oxidized [electron-transfer flavoprotein] + H(+) = (2E)-pentenoyl-CoA + reduced [electron-transfer flavoprotein]</text>
        <dbReference type="Rhea" id="RHEA:43456"/>
        <dbReference type="Rhea" id="RHEA-COMP:10685"/>
        <dbReference type="Rhea" id="RHEA-COMP:10686"/>
        <dbReference type="ChEBI" id="CHEBI:15378"/>
        <dbReference type="ChEBI" id="CHEBI:57389"/>
        <dbReference type="ChEBI" id="CHEBI:57692"/>
        <dbReference type="ChEBI" id="CHEBI:58307"/>
        <dbReference type="ChEBI" id="CHEBI:86160"/>
    </reaction>
</comment>
<evidence type="ECO:0000313" key="21">
    <source>
        <dbReference type="EMBL" id="CAF1232762.1"/>
    </source>
</evidence>
<keyword evidence="15" id="KW-1015">Disulfide bond</keyword>
<dbReference type="FunFam" id="1.20.140.10:FF:000003">
    <property type="entry name" value="isovaleryl-CoA dehydrogenase, mitochondrial"/>
    <property type="match status" value="1"/>
</dbReference>
<dbReference type="GO" id="GO:0006552">
    <property type="term" value="P:L-leucine catabolic process"/>
    <property type="evidence" value="ECO:0007669"/>
    <property type="project" value="TreeGrafter"/>
</dbReference>
<dbReference type="Gene3D" id="3.40.30.10">
    <property type="entry name" value="Glutaredoxin"/>
    <property type="match status" value="1"/>
</dbReference>
<dbReference type="EC" id="1.3.8.4" evidence="4"/>
<organism evidence="21 22">
    <name type="scientific">Adineta ricciae</name>
    <name type="common">Rotifer</name>
    <dbReference type="NCBI Taxonomy" id="249248"/>
    <lineage>
        <taxon>Eukaryota</taxon>
        <taxon>Metazoa</taxon>
        <taxon>Spiralia</taxon>
        <taxon>Gnathifera</taxon>
        <taxon>Rotifera</taxon>
        <taxon>Eurotatoria</taxon>
        <taxon>Bdelloidea</taxon>
        <taxon>Adinetida</taxon>
        <taxon>Adinetidae</taxon>
        <taxon>Adineta</taxon>
    </lineage>
</organism>
<dbReference type="AlphaFoldDB" id="A0A814YSK1"/>
<dbReference type="SUPFAM" id="SSF47616">
    <property type="entry name" value="GST C-terminal domain-like"/>
    <property type="match status" value="1"/>
</dbReference>
<evidence type="ECO:0000313" key="22">
    <source>
        <dbReference type="Proteomes" id="UP000663828"/>
    </source>
</evidence>
<dbReference type="PANTHER" id="PTHR43884">
    <property type="entry name" value="ACYL-COA DEHYDROGENASE"/>
    <property type="match status" value="1"/>
</dbReference>
<evidence type="ECO:0000259" key="18">
    <source>
        <dbReference type="PROSITE" id="PS50404"/>
    </source>
</evidence>
<feature type="domain" description="EGF-like" evidence="17">
    <location>
        <begin position="969"/>
        <end position="1011"/>
    </location>
</feature>
<evidence type="ECO:0000256" key="6">
    <source>
        <dbReference type="ARBA" id="ARBA00018258"/>
    </source>
</evidence>
<dbReference type="SUPFAM" id="SSF52833">
    <property type="entry name" value="Thioredoxin-like"/>
    <property type="match status" value="1"/>
</dbReference>
<evidence type="ECO:0000256" key="11">
    <source>
        <dbReference type="ARBA" id="ARBA00047736"/>
    </source>
</evidence>
<dbReference type="SUPFAM" id="SSF47203">
    <property type="entry name" value="Acyl-CoA dehydrogenase C-terminal domain-like"/>
    <property type="match status" value="1"/>
</dbReference>
<dbReference type="Gene3D" id="2.10.25.10">
    <property type="entry name" value="Laminin"/>
    <property type="match status" value="1"/>
</dbReference>
<evidence type="ECO:0000256" key="7">
    <source>
        <dbReference type="ARBA" id="ARBA00022630"/>
    </source>
</evidence>
<dbReference type="InterPro" id="IPR013786">
    <property type="entry name" value="AcylCoA_DH/ox_N"/>
</dbReference>
<dbReference type="PROSITE" id="PS00073">
    <property type="entry name" value="ACYL_COA_DH_2"/>
    <property type="match status" value="1"/>
</dbReference>
<dbReference type="PROSITE" id="PS50026">
    <property type="entry name" value="EGF_3"/>
    <property type="match status" value="2"/>
</dbReference>
<dbReference type="InterPro" id="IPR046373">
    <property type="entry name" value="Acyl-CoA_Oxase/DH_mid-dom_sf"/>
</dbReference>
<dbReference type="Proteomes" id="UP000663828">
    <property type="component" value="Unassembled WGS sequence"/>
</dbReference>
<dbReference type="Gene3D" id="1.10.540.10">
    <property type="entry name" value="Acyl-CoA dehydrogenase/oxidase, N-terminal domain"/>
    <property type="match status" value="1"/>
</dbReference>
<dbReference type="EMBL" id="CAJNOR010002000">
    <property type="protein sequence ID" value="CAF1232762.1"/>
    <property type="molecule type" value="Genomic_DNA"/>
</dbReference>
<feature type="region of interest" description="Disordered" evidence="16">
    <location>
        <begin position="1082"/>
        <end position="1101"/>
    </location>
</feature>
<dbReference type="FunFam" id="1.10.540.10:FF:000007">
    <property type="entry name" value="Isovaleryl-CoA dehydrogenase, mitochondrial"/>
    <property type="match status" value="1"/>
</dbReference>
<accession>A0A814YSK1</accession>
<dbReference type="EC" id="1.3.8.1" evidence="5"/>
<protein>
    <recommendedName>
        <fullName evidence="6">Isovaleryl-CoA dehydrogenase, mitochondrial</fullName>
        <ecNumber evidence="5">1.3.8.1</ecNumber>
        <ecNumber evidence="4">1.3.8.4</ecNumber>
    </recommendedName>
    <alternativeName>
        <fullName evidence="9">Butyryl-CoA dehydrogenase</fullName>
    </alternativeName>
</protein>
<dbReference type="InterPro" id="IPR009075">
    <property type="entry name" value="AcylCo_DH/oxidase_C"/>
</dbReference>
<evidence type="ECO:0000256" key="2">
    <source>
        <dbReference type="ARBA" id="ARBA00004898"/>
    </source>
</evidence>
<dbReference type="SFLD" id="SFLDS00019">
    <property type="entry name" value="Glutathione_Transferase_(cytos"/>
    <property type="match status" value="1"/>
</dbReference>
<dbReference type="CDD" id="cd00054">
    <property type="entry name" value="EGF_CA"/>
    <property type="match status" value="1"/>
</dbReference>
<gene>
    <name evidence="21" type="ORF">XAT740_LOCUS25314</name>
</gene>
<dbReference type="InterPro" id="IPR037069">
    <property type="entry name" value="AcylCoA_DH/ox_N_sf"/>
</dbReference>
<comment type="caution">
    <text evidence="21">The sequence shown here is derived from an EMBL/GenBank/DDBJ whole genome shotgun (WGS) entry which is preliminary data.</text>
</comment>
<evidence type="ECO:0000256" key="13">
    <source>
        <dbReference type="ARBA" id="ARBA00048375"/>
    </source>
</evidence>
<reference evidence="21" key="1">
    <citation type="submission" date="2021-02" db="EMBL/GenBank/DDBJ databases">
        <authorList>
            <person name="Nowell W R."/>
        </authorList>
    </citation>
    <scope>NUCLEOTIDE SEQUENCE</scope>
</reference>
<comment type="catalytic activity">
    <reaction evidence="11">
        <text>butanoyl-CoA + oxidized [electron-transfer flavoprotein] + H(+) = (2E)-butenoyl-CoA + reduced [electron-transfer flavoprotein]</text>
        <dbReference type="Rhea" id="RHEA:24004"/>
        <dbReference type="Rhea" id="RHEA-COMP:10685"/>
        <dbReference type="Rhea" id="RHEA-COMP:10686"/>
        <dbReference type="ChEBI" id="CHEBI:15378"/>
        <dbReference type="ChEBI" id="CHEBI:57332"/>
        <dbReference type="ChEBI" id="CHEBI:57371"/>
        <dbReference type="ChEBI" id="CHEBI:57692"/>
        <dbReference type="ChEBI" id="CHEBI:58307"/>
        <dbReference type="EC" id="1.3.8.1"/>
    </reaction>
</comment>
<comment type="cofactor">
    <cofactor evidence="1">
        <name>FAD</name>
        <dbReference type="ChEBI" id="CHEBI:57692"/>
    </cofactor>
</comment>
<dbReference type="GO" id="GO:0050660">
    <property type="term" value="F:flavin adenine dinucleotide binding"/>
    <property type="evidence" value="ECO:0007669"/>
    <property type="project" value="InterPro"/>
</dbReference>
<dbReference type="InterPro" id="IPR009100">
    <property type="entry name" value="AcylCoA_DH/oxidase_NM_dom_sf"/>
</dbReference>
<comment type="catalytic activity">
    <reaction evidence="13">
        <text>hexanoyl-CoA + oxidized [electron-transfer flavoprotein] + H(+) = (2E)-hexenoyl-CoA + reduced [electron-transfer flavoprotein]</text>
        <dbReference type="Rhea" id="RHEA:43464"/>
        <dbReference type="Rhea" id="RHEA-COMP:10685"/>
        <dbReference type="Rhea" id="RHEA-COMP:10686"/>
        <dbReference type="ChEBI" id="CHEBI:15378"/>
        <dbReference type="ChEBI" id="CHEBI:57692"/>
        <dbReference type="ChEBI" id="CHEBI:58307"/>
        <dbReference type="ChEBI" id="CHEBI:62077"/>
        <dbReference type="ChEBI" id="CHEBI:62620"/>
    </reaction>
</comment>
<evidence type="ECO:0000256" key="8">
    <source>
        <dbReference type="ARBA" id="ARBA00022827"/>
    </source>
</evidence>
<evidence type="ECO:0000256" key="16">
    <source>
        <dbReference type="SAM" id="MobiDB-lite"/>
    </source>
</evidence>
<dbReference type="InterPro" id="IPR006089">
    <property type="entry name" value="Acyl-CoA_DH_CS"/>
</dbReference>
<dbReference type="InterPro" id="IPR036282">
    <property type="entry name" value="Glutathione-S-Trfase_C_sf"/>
</dbReference>
<comment type="catalytic activity">
    <reaction evidence="14">
        <text>3-methylbutanoyl-CoA + oxidized [electron-transfer flavoprotein] + H(+) = 3-methylbut-2-enoyl-CoA + reduced [electron-transfer flavoprotein]</text>
        <dbReference type="Rhea" id="RHEA:12276"/>
        <dbReference type="Rhea" id="RHEA-COMP:10685"/>
        <dbReference type="Rhea" id="RHEA-COMP:10686"/>
        <dbReference type="ChEBI" id="CHEBI:15378"/>
        <dbReference type="ChEBI" id="CHEBI:57344"/>
        <dbReference type="ChEBI" id="CHEBI:57345"/>
        <dbReference type="ChEBI" id="CHEBI:57692"/>
        <dbReference type="ChEBI" id="CHEBI:58307"/>
        <dbReference type="EC" id="1.3.8.4"/>
    </reaction>
</comment>
<feature type="compositionally biased region" description="Basic and acidic residues" evidence="16">
    <location>
        <begin position="513"/>
        <end position="551"/>
    </location>
</feature>
<dbReference type="InterPro" id="IPR006091">
    <property type="entry name" value="Acyl-CoA_Oxase/DH_mid-dom"/>
</dbReference>
<dbReference type="InterPro" id="IPR040079">
    <property type="entry name" value="Glutathione_S-Trfase"/>
</dbReference>
<proteinExistence type="inferred from homology"/>
<keyword evidence="7" id="KW-0285">Flavoprotein</keyword>
<dbReference type="SMART" id="SM00181">
    <property type="entry name" value="EGF"/>
    <property type="match status" value="2"/>
</dbReference>
<dbReference type="Pfam" id="PF00441">
    <property type="entry name" value="Acyl-CoA_dh_1"/>
    <property type="match status" value="1"/>
</dbReference>
<dbReference type="GO" id="GO:0005576">
    <property type="term" value="C:extracellular region"/>
    <property type="evidence" value="ECO:0007669"/>
    <property type="project" value="InterPro"/>
</dbReference>
<dbReference type="GO" id="GO:0008470">
    <property type="term" value="F:3-methylbutanoyl-CoA dehydrogenase activity"/>
    <property type="evidence" value="ECO:0007669"/>
    <property type="project" value="UniProtKB-EC"/>
</dbReference>
<keyword evidence="22" id="KW-1185">Reference proteome</keyword>
<sequence>MWNRLISLNKQCLRSSIKIFTRQQSSSSQYYPINDDIYGLTDDQKQLRETVFAFAQKELAPYANDIDKTNTFPKLREFWKKLGDLGLLGITAPVEYGGLGLHYTEHCIALEEISRASGSIALSYGAHSNLCVNQIVRNANDEQKQKYLPKLISGEHFGALAMSEPNSGSDVVSMRLTAEKKDALLSVCKTKRISHYAKMLMPNGVGFYPPSYGSAPYIGLLPNCNQGLQSTQQPVHPISFYNPNYSQQLQTHQVLKAEQDTAAYFKLYDFNANNRNELIRLIFYYVGVTFKDKRVTQDEWTRAKDHIPVQQLPILRVQNQFKIYYFNSIVRYLAREFALHGTTNQEYAMVDMVFEANSSFQEILFEHVGNPANHEQRKTLLKQFIADHAADYLNQLEKFYKVFNRDGPFYLGSQISLADLIVYQTINSLIDVDPQLLDNYSRLKEARHRLEQHPQIINYLNAKKHPKPKKKRHVTLSPTSNNVYHFYPRYQSHDGRRASRRRQSKESPIFNHARRDSKTSSPSKEKEIRPPSQAKHESRSASVQKEEKDFVPPRSVDVIPQPPPIPEVIPQPPPLPEVVPQVAATTSAKTETFDSVSEETKILCDYYVLNGNKFWITNGPDADVLVVYAKTNPSTDKPQHGISAFLIEKGMEGFSTAQKLDKMGMRGSNTCELLFEDCKVPATNLMGKENRGVYVLMSGLDFERIVLAAGPVGLMQACCDTAFEYAHVRKQFGNPIGTYQLIQGKIADMYTTLNACRSYLYTTAKAVDKNIVSKKDCAGVILYCAEKATQVCLDGIQILGGNGYINDYPTSRLLRDAKLYEIGAGTSEVRRLLIGHSVSSQSTKSLGLFGELQRIIDESNQESLMTDDTDLSDSRQDQLTFISCDRIRPNVKNVYPSDKTKYFICRKDQTPEIYTCPNGGVFDEMEKTCLDLCQQNNPCLNQGQCIISPDLQLGCVCRRDWTGERCEIPKSSCALNPCGANNECRMLKAVDYTQDYVCICDKHQSYGRNCQRTVPNPCLSNSQQFHPFAFSRHAFINCDDDLVFFQPCNAHLYWNQEEKRCDRALPDILRLPFLNLKAKEKQEDNFQSDRQSSFPQRKQGDNEVQGEFVVITVERPATETIQWQIIDSSTMRKVPGAVPKPVVKPFIFKTSNFQTQTQMRPSKSFTATTTPRPTMTTRIFQLEGFGNRNTGEHQMNGNAMMGQQASSSLMSAAIFQPTTTTPSNTVVKSLILLKMSHLEPVVQTLLGWKSGPQDSADQMTDTKDFQTRSTFQLGSWKL</sequence>
<dbReference type="PROSITE" id="PS50405">
    <property type="entry name" value="GST_CTER"/>
    <property type="match status" value="1"/>
</dbReference>
<dbReference type="PROSITE" id="PS00022">
    <property type="entry name" value="EGF_1"/>
    <property type="match status" value="1"/>
</dbReference>
<evidence type="ECO:0000259" key="20">
    <source>
        <dbReference type="PROSITE" id="PS50940"/>
    </source>
</evidence>
<dbReference type="Pfam" id="PF14497">
    <property type="entry name" value="GST_C_3"/>
    <property type="match status" value="1"/>
</dbReference>
<dbReference type="PROSITE" id="PS00072">
    <property type="entry name" value="ACYL_COA_DH_1"/>
    <property type="match status" value="1"/>
</dbReference>
<evidence type="ECO:0000259" key="19">
    <source>
        <dbReference type="PROSITE" id="PS50405"/>
    </source>
</evidence>
<dbReference type="GO" id="GO:0005739">
    <property type="term" value="C:mitochondrion"/>
    <property type="evidence" value="ECO:0007669"/>
    <property type="project" value="TreeGrafter"/>
</dbReference>
<dbReference type="InterPro" id="IPR036249">
    <property type="entry name" value="Thioredoxin-like_sf"/>
</dbReference>
<feature type="domain" description="GST C-terminal" evidence="19">
    <location>
        <begin position="343"/>
        <end position="470"/>
    </location>
</feature>
<evidence type="ECO:0000256" key="14">
    <source>
        <dbReference type="ARBA" id="ARBA00052875"/>
    </source>
</evidence>
<evidence type="ECO:0000259" key="17">
    <source>
        <dbReference type="PROSITE" id="PS50026"/>
    </source>
</evidence>
<feature type="domain" description="EGF-like" evidence="17">
    <location>
        <begin position="930"/>
        <end position="967"/>
    </location>
</feature>
<evidence type="ECO:0000256" key="10">
    <source>
        <dbReference type="ARBA" id="ARBA00045583"/>
    </source>
</evidence>
<dbReference type="InterPro" id="IPR004045">
    <property type="entry name" value="Glutathione_S-Trfase_N"/>
</dbReference>
<feature type="compositionally biased region" description="Basic residues" evidence="16">
    <location>
        <begin position="462"/>
        <end position="474"/>
    </location>
</feature>
<evidence type="ECO:0000256" key="15">
    <source>
        <dbReference type="PROSITE-ProRule" id="PRU00076"/>
    </source>
</evidence>
<dbReference type="PANTHER" id="PTHR43884:SF12">
    <property type="entry name" value="ISOVALERYL-COA DEHYDROGENASE, MITOCHONDRIAL-RELATED"/>
    <property type="match status" value="1"/>
</dbReference>
<dbReference type="PROSITE" id="PS50940">
    <property type="entry name" value="CHIT_BIND_II"/>
    <property type="match status" value="1"/>
</dbReference>
<comment type="caution">
    <text evidence="15">Lacks conserved residue(s) required for the propagation of feature annotation.</text>
</comment>
<comment type="function">
    <text evidence="10">Catalyzes the conversion of isovaleryl-CoA/3-methylbutanoyl-CoA to 3-methylbut-2-enoyl-CoA as an intermediate step in the leucine (Leu) catabolic pathway. To a lesser extent, is also able to catalyze the oxidation of other saturated short-chain acyl-CoA thioesters as pentanoyl-CoA, hexenoyl-CoA and butenoyl-CoA.</text>
</comment>
<dbReference type="InterPro" id="IPR010987">
    <property type="entry name" value="Glutathione-S-Trfase_C-like"/>
</dbReference>
<dbReference type="InterPro" id="IPR036250">
    <property type="entry name" value="AcylCo_DH-like_C"/>
</dbReference>
<feature type="domain" description="GST N-terminal" evidence="18">
    <location>
        <begin position="263"/>
        <end position="341"/>
    </location>
</feature>
<dbReference type="SUPFAM" id="SSF57196">
    <property type="entry name" value="EGF/Laminin"/>
    <property type="match status" value="1"/>
</dbReference>
<keyword evidence="8" id="KW-0274">FAD</keyword>
<evidence type="ECO:0000256" key="4">
    <source>
        <dbReference type="ARBA" id="ARBA00012044"/>
    </source>
</evidence>
<dbReference type="Pfam" id="PF02770">
    <property type="entry name" value="Acyl-CoA_dh_M"/>
    <property type="match status" value="1"/>
</dbReference>
<feature type="region of interest" description="Disordered" evidence="16">
    <location>
        <begin position="458"/>
        <end position="557"/>
    </location>
</feature>
<name>A0A814YSK1_ADIRI</name>
<dbReference type="InterPro" id="IPR002557">
    <property type="entry name" value="Chitin-bd_dom"/>
</dbReference>
<dbReference type="SMART" id="SM00494">
    <property type="entry name" value="ChtBD2"/>
    <property type="match status" value="2"/>
</dbReference>
<dbReference type="SUPFAM" id="SSF57625">
    <property type="entry name" value="Invertebrate chitin-binding proteins"/>
    <property type="match status" value="1"/>
</dbReference>
<dbReference type="PROSITE" id="PS50404">
    <property type="entry name" value="GST_NTER"/>
    <property type="match status" value="1"/>
</dbReference>
<dbReference type="InterPro" id="IPR000742">
    <property type="entry name" value="EGF"/>
</dbReference>
<evidence type="ECO:0000256" key="12">
    <source>
        <dbReference type="ARBA" id="ARBA00048345"/>
    </source>
</evidence>
<feature type="domain" description="Chitin-binding type-2" evidence="20">
    <location>
        <begin position="881"/>
        <end position="929"/>
    </location>
</feature>
<evidence type="ECO:0000256" key="5">
    <source>
        <dbReference type="ARBA" id="ARBA00012046"/>
    </source>
</evidence>
<dbReference type="CDD" id="cd03039">
    <property type="entry name" value="GST_N_Sigma_like"/>
    <property type="match status" value="1"/>
</dbReference>
<dbReference type="Gene3D" id="2.40.110.10">
    <property type="entry name" value="Butyryl-CoA Dehydrogenase, subunit A, domain 2"/>
    <property type="match status" value="1"/>
</dbReference>
<dbReference type="InterPro" id="IPR036508">
    <property type="entry name" value="Chitin-bd_dom_sf"/>
</dbReference>
<dbReference type="Gene3D" id="1.20.1050.10">
    <property type="match status" value="1"/>
</dbReference>
<dbReference type="Pfam" id="PF02771">
    <property type="entry name" value="Acyl-CoA_dh_N"/>
    <property type="match status" value="1"/>
</dbReference>
<dbReference type="GO" id="GO:0008061">
    <property type="term" value="F:chitin binding"/>
    <property type="evidence" value="ECO:0007669"/>
    <property type="project" value="InterPro"/>
</dbReference>
<dbReference type="SUPFAM" id="SSF56645">
    <property type="entry name" value="Acyl-CoA dehydrogenase NM domain-like"/>
    <property type="match status" value="2"/>
</dbReference>
<evidence type="ECO:0000256" key="1">
    <source>
        <dbReference type="ARBA" id="ARBA00001974"/>
    </source>
</evidence>
<evidence type="ECO:0000256" key="9">
    <source>
        <dbReference type="ARBA" id="ARBA00031895"/>
    </source>
</evidence>
<comment type="pathway">
    <text evidence="2">Amino-acid degradation; L-leucine degradation; (S)-3-hydroxy-3-methylglutaryl-CoA from 3-isovaleryl-CoA: step 1/3.</text>
</comment>